<keyword evidence="4 7" id="KW-0456">Lyase</keyword>
<evidence type="ECO:0000256" key="5">
    <source>
        <dbReference type="ARBA" id="ARBA00037974"/>
    </source>
</evidence>
<dbReference type="CDD" id="cd00609">
    <property type="entry name" value="AAT_like"/>
    <property type="match status" value="1"/>
</dbReference>
<name>A0A1J6WLR5_9BACI</name>
<keyword evidence="3" id="KW-0663">Pyridoxal phosphate</keyword>
<dbReference type="EMBL" id="MINN01000071">
    <property type="protein sequence ID" value="OIU72752.1"/>
    <property type="molecule type" value="Genomic_DNA"/>
</dbReference>
<dbReference type="SUPFAM" id="SSF53383">
    <property type="entry name" value="PLP-dependent transferases"/>
    <property type="match status" value="1"/>
</dbReference>
<dbReference type="NCBIfam" id="TIGR04350">
    <property type="entry name" value="C_S_lyase_PatB"/>
    <property type="match status" value="1"/>
</dbReference>
<feature type="domain" description="Aminotransferase class I/classII large" evidence="6">
    <location>
        <begin position="47"/>
        <end position="384"/>
    </location>
</feature>
<dbReference type="InterPro" id="IPR015422">
    <property type="entry name" value="PyrdxlP-dep_Trfase_small"/>
</dbReference>
<dbReference type="Proteomes" id="UP000182062">
    <property type="component" value="Unassembled WGS sequence"/>
</dbReference>
<comment type="caution">
    <text evidence="7">The sequence shown here is derived from an EMBL/GenBank/DDBJ whole genome shotgun (WGS) entry which is preliminary data.</text>
</comment>
<comment type="similarity">
    <text evidence="5">Belongs to the class-II pyridoxal-phosphate-dependent aminotransferase family. MalY/PatB cystathionine beta-lyase subfamily.</text>
</comment>
<dbReference type="AlphaFoldDB" id="A0A1J6WLR5"/>
<dbReference type="RefSeq" id="WP_071617188.1">
    <property type="nucleotide sequence ID" value="NZ_MINN01000071.1"/>
</dbReference>
<gene>
    <name evidence="7" type="ORF">BHE18_18420</name>
</gene>
<dbReference type="OrthoDB" id="9802872at2"/>
<dbReference type="EC" id="4.4.1.13" evidence="2"/>
<evidence type="ECO:0000256" key="4">
    <source>
        <dbReference type="ARBA" id="ARBA00023239"/>
    </source>
</evidence>
<dbReference type="GO" id="GO:0030170">
    <property type="term" value="F:pyridoxal phosphate binding"/>
    <property type="evidence" value="ECO:0007669"/>
    <property type="project" value="InterPro"/>
</dbReference>
<sequence>MTILTGKGYLIVNEFKTIIDRKGTSSVKWDMTKTVFGKEDILPMWVADMDFLPPREVTESLKERLDHGIFGYTFVGDGPAEAIAGWVKKRHGWDIHTKWLQYSPGVVPAIGTIIQALTEPGDKVLVQSPVYTPFFSMTEENGRVIENAPLVYENGTYSISFTEFEESLKKGVKVFLLCNPHNPSGRVWTREELTKMADLCKKYDVIIVSDEIHSDLVYKSHTHIPIASIDESYQDMTITCIAPSKTFNLAGLQSSAMITPNKDFREKIAGVHKKQGFFTLNTFGITGMEAAYRHGERWLENILDYLSENAAITKSYVEEHLPDLHLVEPQGTYLLWIDCSKLGLTDDELKERLLEKGRLGLEPGPKYGKGGEGFVRMNIACPREILMDGLDRLLKALG</sequence>
<reference evidence="7 8" key="1">
    <citation type="submission" date="2016-09" db="EMBL/GenBank/DDBJ databases">
        <title>Bacillus aquimaris SAMM genome sequence reveals colonization and biosurfactant production capacities.</title>
        <authorList>
            <person name="Waghmode S.R."/>
            <person name="Suryavanshi M.V."/>
        </authorList>
    </citation>
    <scope>NUCLEOTIDE SEQUENCE [LARGE SCALE GENOMIC DNA]</scope>
    <source>
        <strain evidence="7 8">SAMM</strain>
    </source>
</reference>
<dbReference type="InterPro" id="IPR015421">
    <property type="entry name" value="PyrdxlP-dep_Trfase_major"/>
</dbReference>
<evidence type="ECO:0000256" key="3">
    <source>
        <dbReference type="ARBA" id="ARBA00022898"/>
    </source>
</evidence>
<dbReference type="GO" id="GO:0047804">
    <property type="term" value="F:cysteine-S-conjugate beta-lyase activity"/>
    <property type="evidence" value="ECO:0007669"/>
    <property type="project" value="UniProtKB-EC"/>
</dbReference>
<keyword evidence="8" id="KW-1185">Reference proteome</keyword>
<dbReference type="Pfam" id="PF00155">
    <property type="entry name" value="Aminotran_1_2"/>
    <property type="match status" value="1"/>
</dbReference>
<evidence type="ECO:0000256" key="2">
    <source>
        <dbReference type="ARBA" id="ARBA00012224"/>
    </source>
</evidence>
<dbReference type="PANTHER" id="PTHR43525">
    <property type="entry name" value="PROTEIN MALY"/>
    <property type="match status" value="1"/>
</dbReference>
<dbReference type="InterPro" id="IPR015424">
    <property type="entry name" value="PyrdxlP-dep_Trfase"/>
</dbReference>
<evidence type="ECO:0000259" key="6">
    <source>
        <dbReference type="Pfam" id="PF00155"/>
    </source>
</evidence>
<comment type="cofactor">
    <cofactor evidence="1">
        <name>pyridoxal 5'-phosphate</name>
        <dbReference type="ChEBI" id="CHEBI:597326"/>
    </cofactor>
</comment>
<dbReference type="InterPro" id="IPR004839">
    <property type="entry name" value="Aminotransferase_I/II_large"/>
</dbReference>
<dbReference type="InterPro" id="IPR027619">
    <property type="entry name" value="C-S_lyase_PatB-like"/>
</dbReference>
<dbReference type="Gene3D" id="3.90.1150.10">
    <property type="entry name" value="Aspartate Aminotransferase, domain 1"/>
    <property type="match status" value="1"/>
</dbReference>
<evidence type="ECO:0000313" key="8">
    <source>
        <dbReference type="Proteomes" id="UP000182062"/>
    </source>
</evidence>
<dbReference type="PANTHER" id="PTHR43525:SF1">
    <property type="entry name" value="PROTEIN MALY"/>
    <property type="match status" value="1"/>
</dbReference>
<evidence type="ECO:0000256" key="1">
    <source>
        <dbReference type="ARBA" id="ARBA00001933"/>
    </source>
</evidence>
<organism evidence="7 8">
    <name type="scientific">Rossellomorea aquimaris</name>
    <dbReference type="NCBI Taxonomy" id="189382"/>
    <lineage>
        <taxon>Bacteria</taxon>
        <taxon>Bacillati</taxon>
        <taxon>Bacillota</taxon>
        <taxon>Bacilli</taxon>
        <taxon>Bacillales</taxon>
        <taxon>Bacillaceae</taxon>
        <taxon>Rossellomorea</taxon>
    </lineage>
</organism>
<dbReference type="InterPro" id="IPR051798">
    <property type="entry name" value="Class-II_PLP-Dep_Aminotrans"/>
</dbReference>
<evidence type="ECO:0000313" key="7">
    <source>
        <dbReference type="EMBL" id="OIU72752.1"/>
    </source>
</evidence>
<protein>
    <recommendedName>
        <fullName evidence="2">cysteine-S-conjugate beta-lyase</fullName>
        <ecNumber evidence="2">4.4.1.13</ecNumber>
    </recommendedName>
</protein>
<dbReference type="Gene3D" id="3.40.640.10">
    <property type="entry name" value="Type I PLP-dependent aspartate aminotransferase-like (Major domain)"/>
    <property type="match status" value="1"/>
</dbReference>
<accession>A0A1J6WLR5</accession>
<proteinExistence type="inferred from homology"/>